<dbReference type="Proteomes" id="UP001372338">
    <property type="component" value="Unassembled WGS sequence"/>
</dbReference>
<accession>A0AAN9E0M3</accession>
<name>A0AAN9E0M3_CROPI</name>
<evidence type="ECO:0000313" key="2">
    <source>
        <dbReference type="EMBL" id="KAK7244059.1"/>
    </source>
</evidence>
<evidence type="ECO:0000313" key="3">
    <source>
        <dbReference type="Proteomes" id="UP001372338"/>
    </source>
</evidence>
<feature type="region of interest" description="Disordered" evidence="1">
    <location>
        <begin position="147"/>
        <end position="166"/>
    </location>
</feature>
<feature type="compositionally biased region" description="Basic and acidic residues" evidence="1">
    <location>
        <begin position="157"/>
        <end position="166"/>
    </location>
</feature>
<reference evidence="2 3" key="1">
    <citation type="submission" date="2024-01" db="EMBL/GenBank/DDBJ databases">
        <title>The genomes of 5 underutilized Papilionoideae crops provide insights into root nodulation and disease resistanc.</title>
        <authorList>
            <person name="Yuan L."/>
        </authorList>
    </citation>
    <scope>NUCLEOTIDE SEQUENCE [LARGE SCALE GENOMIC DNA]</scope>
    <source>
        <strain evidence="2">ZHUSHIDOU_FW_LH</strain>
        <tissue evidence="2">Leaf</tissue>
    </source>
</reference>
<sequence>MEKWKDIEFDVEEDITLDIPDENLAKVDEGEKNTWLANSTNPEKEKQVDVNEVVLSMTKCQLNKDEEFLGIEKSVGPTDTESNKVNEDEIPDPDGNKLIKQLANENAETEKGQDLTKLTQGVENLGNSEIESLVIIKGATNSEQKKGLKTLARMQRNKKDQGVTPA</sequence>
<feature type="region of interest" description="Disordered" evidence="1">
    <location>
        <begin position="71"/>
        <end position="97"/>
    </location>
</feature>
<proteinExistence type="predicted"/>
<gene>
    <name evidence="2" type="ORF">RIF29_38877</name>
</gene>
<keyword evidence="3" id="KW-1185">Reference proteome</keyword>
<dbReference type="AlphaFoldDB" id="A0AAN9E0M3"/>
<organism evidence="2 3">
    <name type="scientific">Crotalaria pallida</name>
    <name type="common">Smooth rattlebox</name>
    <name type="synonym">Crotalaria striata</name>
    <dbReference type="NCBI Taxonomy" id="3830"/>
    <lineage>
        <taxon>Eukaryota</taxon>
        <taxon>Viridiplantae</taxon>
        <taxon>Streptophyta</taxon>
        <taxon>Embryophyta</taxon>
        <taxon>Tracheophyta</taxon>
        <taxon>Spermatophyta</taxon>
        <taxon>Magnoliopsida</taxon>
        <taxon>eudicotyledons</taxon>
        <taxon>Gunneridae</taxon>
        <taxon>Pentapetalae</taxon>
        <taxon>rosids</taxon>
        <taxon>fabids</taxon>
        <taxon>Fabales</taxon>
        <taxon>Fabaceae</taxon>
        <taxon>Papilionoideae</taxon>
        <taxon>50 kb inversion clade</taxon>
        <taxon>genistoids sensu lato</taxon>
        <taxon>core genistoids</taxon>
        <taxon>Crotalarieae</taxon>
        <taxon>Crotalaria</taxon>
    </lineage>
</organism>
<evidence type="ECO:0000256" key="1">
    <source>
        <dbReference type="SAM" id="MobiDB-lite"/>
    </source>
</evidence>
<comment type="caution">
    <text evidence="2">The sequence shown here is derived from an EMBL/GenBank/DDBJ whole genome shotgun (WGS) entry which is preliminary data.</text>
</comment>
<protein>
    <submittedName>
        <fullName evidence="2">Uncharacterized protein</fullName>
    </submittedName>
</protein>
<dbReference type="EMBL" id="JAYWIO010000008">
    <property type="protein sequence ID" value="KAK7244059.1"/>
    <property type="molecule type" value="Genomic_DNA"/>
</dbReference>